<dbReference type="EMBL" id="OU893347">
    <property type="protein sequence ID" value="CAG9786746.1"/>
    <property type="molecule type" value="Genomic_DNA"/>
</dbReference>
<dbReference type="AlphaFoldDB" id="A0A9N9QZX0"/>
<evidence type="ECO:0000313" key="2">
    <source>
        <dbReference type="Proteomes" id="UP001153714"/>
    </source>
</evidence>
<accession>A0A9N9QZX0</accession>
<evidence type="ECO:0000313" key="1">
    <source>
        <dbReference type="EMBL" id="CAG9786746.1"/>
    </source>
</evidence>
<keyword evidence="2" id="KW-1185">Reference proteome</keyword>
<sequence>MGVIIDVDKYLNYNDYNLCAHECKWPWNITHFIKRNKCFNCNMQTNMTAPPHFILHNENQNIRRLLRTSYFWCKYCNFAVYEHYISEECEFCL</sequence>
<dbReference type="OrthoDB" id="7499377at2759"/>
<dbReference type="Proteomes" id="UP001153714">
    <property type="component" value="Chromosome 16"/>
</dbReference>
<gene>
    <name evidence="1" type="ORF">DIATSA_LOCUS4683</name>
</gene>
<name>A0A9N9QZX0_9NEOP</name>
<reference evidence="1" key="1">
    <citation type="submission" date="2021-12" db="EMBL/GenBank/DDBJ databases">
        <authorList>
            <person name="King R."/>
        </authorList>
    </citation>
    <scope>NUCLEOTIDE SEQUENCE</scope>
</reference>
<protein>
    <submittedName>
        <fullName evidence="1">Uncharacterized protein</fullName>
    </submittedName>
</protein>
<reference evidence="1" key="2">
    <citation type="submission" date="2022-10" db="EMBL/GenBank/DDBJ databases">
        <authorList>
            <consortium name="ENA_rothamsted_submissions"/>
            <consortium name="culmorum"/>
            <person name="King R."/>
        </authorList>
    </citation>
    <scope>NUCLEOTIDE SEQUENCE</scope>
</reference>
<organism evidence="1 2">
    <name type="scientific">Diatraea saccharalis</name>
    <name type="common">sugarcane borer</name>
    <dbReference type="NCBI Taxonomy" id="40085"/>
    <lineage>
        <taxon>Eukaryota</taxon>
        <taxon>Metazoa</taxon>
        <taxon>Ecdysozoa</taxon>
        <taxon>Arthropoda</taxon>
        <taxon>Hexapoda</taxon>
        <taxon>Insecta</taxon>
        <taxon>Pterygota</taxon>
        <taxon>Neoptera</taxon>
        <taxon>Endopterygota</taxon>
        <taxon>Lepidoptera</taxon>
        <taxon>Glossata</taxon>
        <taxon>Ditrysia</taxon>
        <taxon>Pyraloidea</taxon>
        <taxon>Crambidae</taxon>
        <taxon>Crambinae</taxon>
        <taxon>Diatraea</taxon>
    </lineage>
</organism>
<proteinExistence type="predicted"/>